<protein>
    <recommendedName>
        <fullName evidence="3">Toxin-antitoxin system, toxin component</fullName>
    </recommendedName>
</protein>
<evidence type="ECO:0000313" key="1">
    <source>
        <dbReference type="EMBL" id="MCW7506135.1"/>
    </source>
</evidence>
<accession>A0ABT3MCL8</accession>
<dbReference type="Proteomes" id="UP001208794">
    <property type="component" value="Unassembled WGS sequence"/>
</dbReference>
<keyword evidence="2" id="KW-1185">Reference proteome</keyword>
<sequence>MKQYGTSYNVYYVALDMDNVLSVLVHPLQFSIVKLLYKNACHSHALYIS</sequence>
<gene>
    <name evidence="1" type="ORF">ND855_18520</name>
</gene>
<name>A0ABT3MCL8_9LEPT</name>
<organism evidence="1 2">
    <name type="scientific">Leptospira paudalimensis</name>
    <dbReference type="NCBI Taxonomy" id="2950024"/>
    <lineage>
        <taxon>Bacteria</taxon>
        <taxon>Pseudomonadati</taxon>
        <taxon>Spirochaetota</taxon>
        <taxon>Spirochaetia</taxon>
        <taxon>Leptospirales</taxon>
        <taxon>Leptospiraceae</taxon>
        <taxon>Leptospira</taxon>
    </lineage>
</organism>
<comment type="caution">
    <text evidence="1">The sequence shown here is derived from an EMBL/GenBank/DDBJ whole genome shotgun (WGS) entry which is preliminary data.</text>
</comment>
<evidence type="ECO:0008006" key="3">
    <source>
        <dbReference type="Google" id="ProtNLM"/>
    </source>
</evidence>
<reference evidence="1 2" key="1">
    <citation type="submission" date="2022-06" db="EMBL/GenBank/DDBJ databases">
        <title>Leptospira isolates from biofilms formed at urban environments.</title>
        <authorList>
            <person name="Ribeiro P.S."/>
            <person name="Sousa T."/>
            <person name="Carvalho N."/>
            <person name="Aburjaile F."/>
            <person name="Neves F."/>
            <person name="Oliveira D."/>
            <person name="Blanco L."/>
            <person name="Lima J."/>
            <person name="Costa F."/>
            <person name="Brenig B."/>
            <person name="Soares S."/>
            <person name="Ramos R."/>
            <person name="Goes-Neto A."/>
            <person name="Matiuzzi M."/>
            <person name="Azevedo V."/>
            <person name="Ristow P."/>
        </authorList>
    </citation>
    <scope>NUCLEOTIDE SEQUENCE [LARGE SCALE GENOMIC DNA]</scope>
    <source>
        <strain evidence="1 2">VSF14</strain>
    </source>
</reference>
<proteinExistence type="predicted"/>
<dbReference type="EMBL" id="JAMQPR010000003">
    <property type="protein sequence ID" value="MCW7506135.1"/>
    <property type="molecule type" value="Genomic_DNA"/>
</dbReference>
<evidence type="ECO:0000313" key="2">
    <source>
        <dbReference type="Proteomes" id="UP001208794"/>
    </source>
</evidence>
<dbReference type="RefSeq" id="WP_265359693.1">
    <property type="nucleotide sequence ID" value="NZ_JAMQPR010000003.1"/>
</dbReference>